<evidence type="ECO:0000256" key="1">
    <source>
        <dbReference type="ARBA" id="ARBA00023125"/>
    </source>
</evidence>
<dbReference type="Gene3D" id="1.10.260.40">
    <property type="entry name" value="lambda repressor-like DNA-binding domains"/>
    <property type="match status" value="1"/>
</dbReference>
<dbReference type="PROSITE" id="PS50943">
    <property type="entry name" value="HTH_CROC1"/>
    <property type="match status" value="1"/>
</dbReference>
<dbReference type="Pfam" id="PF01381">
    <property type="entry name" value="HTH_3"/>
    <property type="match status" value="1"/>
</dbReference>
<organism evidence="3 4">
    <name type="scientific">Desulfurobacterium pacificum</name>
    <dbReference type="NCBI Taxonomy" id="240166"/>
    <lineage>
        <taxon>Bacteria</taxon>
        <taxon>Pseudomonadati</taxon>
        <taxon>Aquificota</taxon>
        <taxon>Aquificia</taxon>
        <taxon>Desulfurobacteriales</taxon>
        <taxon>Desulfurobacteriaceae</taxon>
        <taxon>Desulfurobacterium</taxon>
    </lineage>
</organism>
<dbReference type="NCBIfam" id="TIGR02607">
    <property type="entry name" value="antidote_HigA"/>
    <property type="match status" value="1"/>
</dbReference>
<sequence length="114" mass="13069">MVIKLSKLEKTIKKAEAFPPVDILELEAPPTHPGEILREEFLKPLNLTPQELAKELKIPIETIDELIKEKRPMSPEIAIKLSKRFGTTPQFWMGFQVDYDLWKAAKEMKIANVG</sequence>
<comment type="caution">
    <text evidence="3">The sequence shown here is derived from an EMBL/GenBank/DDBJ whole genome shotgun (WGS) entry which is preliminary data.</text>
</comment>
<dbReference type="Proteomes" id="UP001157911">
    <property type="component" value="Unassembled WGS sequence"/>
</dbReference>
<gene>
    <name evidence="3" type="ORF">SAMN06265339_0363</name>
</gene>
<keyword evidence="4" id="KW-1185">Reference proteome</keyword>
<dbReference type="EMBL" id="FXUB01000001">
    <property type="protein sequence ID" value="SMP06325.1"/>
    <property type="molecule type" value="Genomic_DNA"/>
</dbReference>
<dbReference type="SUPFAM" id="SSF47413">
    <property type="entry name" value="lambda repressor-like DNA-binding domains"/>
    <property type="match status" value="1"/>
</dbReference>
<evidence type="ECO:0000313" key="4">
    <source>
        <dbReference type="Proteomes" id="UP001157911"/>
    </source>
</evidence>
<dbReference type="PANTHER" id="PTHR36924">
    <property type="entry name" value="ANTITOXIN HIGA-1"/>
    <property type="match status" value="1"/>
</dbReference>
<accession>A0ABY1NCB9</accession>
<dbReference type="SMART" id="SM00530">
    <property type="entry name" value="HTH_XRE"/>
    <property type="match status" value="1"/>
</dbReference>
<dbReference type="InterPro" id="IPR001387">
    <property type="entry name" value="Cro/C1-type_HTH"/>
</dbReference>
<feature type="domain" description="HTH cro/C1-type" evidence="2">
    <location>
        <begin position="37"/>
        <end position="92"/>
    </location>
</feature>
<keyword evidence="1" id="KW-0238">DNA-binding</keyword>
<proteinExistence type="predicted"/>
<evidence type="ECO:0000313" key="3">
    <source>
        <dbReference type="EMBL" id="SMP06325.1"/>
    </source>
</evidence>
<name>A0ABY1NCB9_9BACT</name>
<reference evidence="3 4" key="1">
    <citation type="submission" date="2017-05" db="EMBL/GenBank/DDBJ databases">
        <authorList>
            <person name="Varghese N."/>
            <person name="Submissions S."/>
        </authorList>
    </citation>
    <scope>NUCLEOTIDE SEQUENCE [LARGE SCALE GENOMIC DNA]</scope>
    <source>
        <strain evidence="3 4">DSM 15522</strain>
    </source>
</reference>
<dbReference type="InterPro" id="IPR013430">
    <property type="entry name" value="Toxin_antidote_HigA"/>
</dbReference>
<dbReference type="CDD" id="cd00093">
    <property type="entry name" value="HTH_XRE"/>
    <property type="match status" value="1"/>
</dbReference>
<evidence type="ECO:0000259" key="2">
    <source>
        <dbReference type="PROSITE" id="PS50943"/>
    </source>
</evidence>
<dbReference type="InterPro" id="IPR010982">
    <property type="entry name" value="Lambda_DNA-bd_dom_sf"/>
</dbReference>
<dbReference type="PANTHER" id="PTHR36924:SF1">
    <property type="entry name" value="ANTITOXIN HIGA-1"/>
    <property type="match status" value="1"/>
</dbReference>
<dbReference type="RefSeq" id="WP_283399869.1">
    <property type="nucleotide sequence ID" value="NZ_FXUB01000001.1"/>
</dbReference>
<protein>
    <submittedName>
        <fullName evidence="3">Addiction module antidote protein, HigA family</fullName>
    </submittedName>
</protein>